<feature type="region of interest" description="Disordered" evidence="1">
    <location>
        <begin position="773"/>
        <end position="801"/>
    </location>
</feature>
<dbReference type="Proteomes" id="UP000198902">
    <property type="component" value="Unassembled WGS sequence"/>
</dbReference>
<dbReference type="EMBL" id="CSTE01000001">
    <property type="protein sequence ID" value="CQR48753.1"/>
    <property type="molecule type" value="Genomic_DNA"/>
</dbReference>
<keyword evidence="3" id="KW-1185">Reference proteome</keyword>
<feature type="compositionally biased region" description="Low complexity" evidence="1">
    <location>
        <begin position="854"/>
        <end position="868"/>
    </location>
</feature>
<proteinExistence type="predicted"/>
<dbReference type="Gene3D" id="3.40.50.300">
    <property type="entry name" value="P-loop containing nucleotide triphosphate hydrolases"/>
    <property type="match status" value="2"/>
</dbReference>
<sequence>MKFIISSTTDRTFIHLSPTADTFASSTVTAQFTRLYYLLASTQTSSPLEWVLVTDGADTGSIEYVLSVDTDLASTIETWCRELVPNSFDISTTTTDPLCCLSPTESDATTNPDDGALESYSPPRYRAVEFVGVTDRREDWQTTLTRYDEFTDKHSRLPLATVVSTLADASVPMAVQILVSPYPDWRHHAIDRTQRLKQGRDTAVQRFFEDWITTTAPETNVSDPGVRSRVDALDEKDAQHSYVVTARAVATTTDQHAQLPVFTPIATAFSHLNGDHYRIEGRTHHGDRAKSICESLRNRVVSEPEHSKFTARLPWTENASRGLVMDSHELPLLCLVDAATLPTKAHRGLAPTPTDEHGLPRPPRDRIERYRTAGFTLGHAQTADGDAEAVPISLPPALQPLHLGLFGRTGSGKSSSLVAALLANHAATDGADIFIDPKGDGMADDYLRAHYAKYGSLDDVYYFDCTETLPALSFFDIRDQLDAGVDRTTAVEDVVDHYIDILIGIMGRERFEQAVRSPDIIRYVLKAMFDPIHGSNAFSHREFQTAVARLHETRDPPPVVDEDLQAMLAGVAANSKRSFDELMQGVANRIEKIPIDARLAQVFNHTPDDDSDDPEFDLPRLIDEDAVIIIETGGLRPASQRVITLVILSALWTALRRRTQQGADETAHPLVNLYLEEAAQLSTSSLLSDLLAQSRSFSLSITLAMQFPAQLKEANPEAYREVLNNVSTIVTGNVAVDSQFSRRFATADCPATEVQTRLRALRRGQWLATLPAEFGQPEPQPFVLQSPPLPAGHPESTDPFSPARETAYAAALELRTTQTSHAYGLDVSGIGSRTTTEETQTPLGHRESAPLDESATSTHHATPTSAHTPSEDAPTEAYPPRNAPTPDARINSALPYTSRLPPMVGYDPEVHVVVCEECSTRYDPTLTGIKNAVQCCHSLDAVDRDEIPISQLPLKLSAVERGSSAFTDAQLRFLQAVYSAHQRRFDPEFEYDLLYDSMVRLQEYTGIRYQEVQELIDGGSLSVDCTYPHKLYTVTPKGRRAIAVRHREGVAHGHGRGDLSESSLHVVMVELGRRYLEAEFVEDDDSAAVEAVAYHEHEGSRSRLDAVCLDENGDIAVTLEAERANHDILTAVPDDYDKMAACDPEAAVWVVKNRSDAHEVLRALNEPNEGYPRVEKTYSSNSPPSSFQIHQPGFTEMRTLQELQSLLSQN</sequence>
<gene>
    <name evidence="2" type="ORF">BN996_00201</name>
</gene>
<evidence type="ECO:0000256" key="1">
    <source>
        <dbReference type="SAM" id="MobiDB-lite"/>
    </source>
</evidence>
<name>A0A0D6JMC5_9EURY</name>
<organism evidence="2 3">
    <name type="scientific">Haloferax massiliensis</name>
    <dbReference type="NCBI Taxonomy" id="1476858"/>
    <lineage>
        <taxon>Archaea</taxon>
        <taxon>Methanobacteriati</taxon>
        <taxon>Methanobacteriota</taxon>
        <taxon>Stenosarchaea group</taxon>
        <taxon>Halobacteria</taxon>
        <taxon>Halobacteriales</taxon>
        <taxon>Haloferacaceae</taxon>
        <taxon>Haloferax</taxon>
    </lineage>
</organism>
<dbReference type="SUPFAM" id="SSF52540">
    <property type="entry name" value="P-loop containing nucleoside triphosphate hydrolases"/>
    <property type="match status" value="1"/>
</dbReference>
<dbReference type="PANTHER" id="PTHR30121:SF6">
    <property type="entry name" value="SLR6007 PROTEIN"/>
    <property type="match status" value="1"/>
</dbReference>
<feature type="compositionally biased region" description="Polar residues" evidence="1">
    <location>
        <begin position="831"/>
        <end position="842"/>
    </location>
</feature>
<dbReference type="InterPro" id="IPR027417">
    <property type="entry name" value="P-loop_NTPase"/>
</dbReference>
<protein>
    <submittedName>
        <fullName evidence="2">AAA-like domain protein</fullName>
    </submittedName>
</protein>
<dbReference type="InterPro" id="IPR051162">
    <property type="entry name" value="T4SS_component"/>
</dbReference>
<feature type="region of interest" description="Disordered" evidence="1">
    <location>
        <begin position="825"/>
        <end position="893"/>
    </location>
</feature>
<dbReference type="AlphaFoldDB" id="A0A0D6JMC5"/>
<dbReference type="PANTHER" id="PTHR30121">
    <property type="entry name" value="UNCHARACTERIZED PROTEIN YJGR-RELATED"/>
    <property type="match status" value="1"/>
</dbReference>
<evidence type="ECO:0000313" key="2">
    <source>
        <dbReference type="EMBL" id="CQR48753.1"/>
    </source>
</evidence>
<reference evidence="3" key="1">
    <citation type="submission" date="2015-03" db="EMBL/GenBank/DDBJ databases">
        <authorList>
            <person name="Urmite Genomes"/>
        </authorList>
    </citation>
    <scope>NUCLEOTIDE SEQUENCE [LARGE SCALE GENOMIC DNA]</scope>
    <source>
        <strain evidence="3">Arc-Hr</strain>
    </source>
</reference>
<evidence type="ECO:0000313" key="3">
    <source>
        <dbReference type="Proteomes" id="UP000198902"/>
    </source>
</evidence>
<accession>A0A0D6JMC5</accession>